<reference evidence="2" key="1">
    <citation type="journal article" date="2023" name="Science">
        <title>Genome structures resolve the early diversification of teleost fishes.</title>
        <authorList>
            <person name="Parey E."/>
            <person name="Louis A."/>
            <person name="Montfort J."/>
            <person name="Bouchez O."/>
            <person name="Roques C."/>
            <person name="Iampietro C."/>
            <person name="Lluch J."/>
            <person name="Castinel A."/>
            <person name="Donnadieu C."/>
            <person name="Desvignes T."/>
            <person name="Floi Bucao C."/>
            <person name="Jouanno E."/>
            <person name="Wen M."/>
            <person name="Mejri S."/>
            <person name="Dirks R."/>
            <person name="Jansen H."/>
            <person name="Henkel C."/>
            <person name="Chen W.J."/>
            <person name="Zahm M."/>
            <person name="Cabau C."/>
            <person name="Klopp C."/>
            <person name="Thompson A.W."/>
            <person name="Robinson-Rechavi M."/>
            <person name="Braasch I."/>
            <person name="Lecointre G."/>
            <person name="Bobe J."/>
            <person name="Postlethwait J.H."/>
            <person name="Berthelot C."/>
            <person name="Roest Crollius H."/>
            <person name="Guiguen Y."/>
        </authorList>
    </citation>
    <scope>NUCLEOTIDE SEQUENCE</scope>
    <source>
        <strain evidence="2">WJC10195</strain>
    </source>
</reference>
<evidence type="ECO:0000256" key="1">
    <source>
        <dbReference type="SAM" id="MobiDB-lite"/>
    </source>
</evidence>
<dbReference type="EMBL" id="JAINUF010000003">
    <property type="protein sequence ID" value="KAJ8371105.1"/>
    <property type="molecule type" value="Genomic_DNA"/>
</dbReference>
<comment type="caution">
    <text evidence="2">The sequence shown here is derived from an EMBL/GenBank/DDBJ whole genome shotgun (WGS) entry which is preliminary data.</text>
</comment>
<accession>A0A9Q1G0G6</accession>
<gene>
    <name evidence="2" type="ORF">SKAU_G00111330</name>
</gene>
<organism evidence="2 3">
    <name type="scientific">Synaphobranchus kaupii</name>
    <name type="common">Kaup's arrowtooth eel</name>
    <dbReference type="NCBI Taxonomy" id="118154"/>
    <lineage>
        <taxon>Eukaryota</taxon>
        <taxon>Metazoa</taxon>
        <taxon>Chordata</taxon>
        <taxon>Craniata</taxon>
        <taxon>Vertebrata</taxon>
        <taxon>Euteleostomi</taxon>
        <taxon>Actinopterygii</taxon>
        <taxon>Neopterygii</taxon>
        <taxon>Teleostei</taxon>
        <taxon>Anguilliformes</taxon>
        <taxon>Synaphobranchidae</taxon>
        <taxon>Synaphobranchus</taxon>
    </lineage>
</organism>
<name>A0A9Q1G0G6_SYNKA</name>
<feature type="region of interest" description="Disordered" evidence="1">
    <location>
        <begin position="49"/>
        <end position="103"/>
    </location>
</feature>
<dbReference type="AlphaFoldDB" id="A0A9Q1G0G6"/>
<proteinExistence type="predicted"/>
<evidence type="ECO:0000313" key="3">
    <source>
        <dbReference type="Proteomes" id="UP001152622"/>
    </source>
</evidence>
<evidence type="ECO:0000313" key="2">
    <source>
        <dbReference type="EMBL" id="KAJ8371105.1"/>
    </source>
</evidence>
<protein>
    <submittedName>
        <fullName evidence="2">Uncharacterized protein</fullName>
    </submittedName>
</protein>
<sequence length="289" mass="32175">MPVWLRAATVRRKTHWWRTPVPLTGRREDINFGRYLMLLRQCVGGLPCGSSSRQIRAKTQPADDLKSSGYPADPNPSADRLSPDTFTQAGRREKRDAKNAASRASGLHPNALWVAVGLNSFLTARVVQGGPWDHLRPPETQDWSCADEHKPAATSFFILLFRRRREKRKSRERRLPPGHLVPQLERSCARAQTSRGVNHSYYLLTKTRRGRQSADEEALGVVCSSNHGNRALAPLPLVTQWTVPGTLRQPTLTLNTTASAPPGPYPSCGRSTSLLDLPLFNGTEEKQMG</sequence>
<dbReference type="Proteomes" id="UP001152622">
    <property type="component" value="Chromosome 3"/>
</dbReference>
<keyword evidence="3" id="KW-1185">Reference proteome</keyword>